<dbReference type="CDD" id="cd05229">
    <property type="entry name" value="SDR_a3"/>
    <property type="match status" value="1"/>
</dbReference>
<evidence type="ECO:0000313" key="2">
    <source>
        <dbReference type="Proteomes" id="UP000622533"/>
    </source>
</evidence>
<comment type="caution">
    <text evidence="1">The sequence shown here is derived from an EMBL/GenBank/DDBJ whole genome shotgun (WGS) entry which is preliminary data.</text>
</comment>
<dbReference type="SUPFAM" id="SSF51735">
    <property type="entry name" value="NAD(P)-binding Rossmann-fold domains"/>
    <property type="match status" value="1"/>
</dbReference>
<organism evidence="1 2">
    <name type="scientific">Desmonostoc muscorum LEGE 12446</name>
    <dbReference type="NCBI Taxonomy" id="1828758"/>
    <lineage>
        <taxon>Bacteria</taxon>
        <taxon>Bacillati</taxon>
        <taxon>Cyanobacteriota</taxon>
        <taxon>Cyanophyceae</taxon>
        <taxon>Nostocales</taxon>
        <taxon>Nostocaceae</taxon>
        <taxon>Desmonostoc</taxon>
    </lineage>
</organism>
<gene>
    <name evidence="1" type="ORF">IQ276_08585</name>
</gene>
<keyword evidence="2" id="KW-1185">Reference proteome</keyword>
<sequence>MNKTEELHVIFGTGPLAKAVMRELLIRNKRVRMINRSGKADVPSNVEIIASDAYVPENTRAVTAGATVVYQCAQPGYTQWPEFFPSLQASIVKGVAANGAKLVVGDNLYMYGPVNGVLREDLPNAATTRKGTVRAQMAEALLDAHRRGIVRVAIGRASDFYGPEVLGSAMGDRIFPSVLAGKAASAVGEIDLPHTYTFIDDFGKALVVLGEHDEALGQIWHVPNADTITTREFITIAFEETGHPAKISKMGKFMMRLGGIFIPEARESVEMMYEFDEPFVVNHNKYVQAFGNHATPLREAIRRTLAWYSKHEHLKTLTV</sequence>
<dbReference type="Proteomes" id="UP000622533">
    <property type="component" value="Unassembled WGS sequence"/>
</dbReference>
<dbReference type="InterPro" id="IPR036291">
    <property type="entry name" value="NAD(P)-bd_dom_sf"/>
</dbReference>
<accession>A0A8J7A9U6</accession>
<dbReference type="EMBL" id="JADEXS010000082">
    <property type="protein sequence ID" value="MBE9022483.1"/>
    <property type="molecule type" value="Genomic_DNA"/>
</dbReference>
<proteinExistence type="predicted"/>
<dbReference type="Gene3D" id="3.40.50.720">
    <property type="entry name" value="NAD(P)-binding Rossmann-like Domain"/>
    <property type="match status" value="1"/>
</dbReference>
<protein>
    <submittedName>
        <fullName evidence="1">NAD-dependent dehydratase</fullName>
    </submittedName>
</protein>
<dbReference type="RefSeq" id="WP_193915186.1">
    <property type="nucleotide sequence ID" value="NZ_JADEXS020000001.1"/>
</dbReference>
<evidence type="ECO:0000313" key="1">
    <source>
        <dbReference type="EMBL" id="MBE9022483.1"/>
    </source>
</evidence>
<name>A0A8J7A9U6_DESMC</name>
<reference evidence="1" key="1">
    <citation type="submission" date="2020-10" db="EMBL/GenBank/DDBJ databases">
        <authorList>
            <person name="Castelo-Branco R."/>
            <person name="Eusebio N."/>
            <person name="Adriana R."/>
            <person name="Vieira A."/>
            <person name="Brugerolle De Fraissinette N."/>
            <person name="Rezende De Castro R."/>
            <person name="Schneider M.P."/>
            <person name="Vasconcelos V."/>
            <person name="Leao P.N."/>
        </authorList>
    </citation>
    <scope>NUCLEOTIDE SEQUENCE</scope>
    <source>
        <strain evidence="1">LEGE 12446</strain>
    </source>
</reference>
<dbReference type="AlphaFoldDB" id="A0A8J7A9U6"/>